<proteinExistence type="predicted"/>
<dbReference type="InterPro" id="IPR016181">
    <property type="entry name" value="Acyl_CoA_acyltransferase"/>
</dbReference>
<evidence type="ECO:0000259" key="1">
    <source>
        <dbReference type="PROSITE" id="PS51186"/>
    </source>
</evidence>
<dbReference type="InterPro" id="IPR000182">
    <property type="entry name" value="GNAT_dom"/>
</dbReference>
<dbReference type="Gene3D" id="3.40.630.30">
    <property type="match status" value="1"/>
</dbReference>
<dbReference type="CDD" id="cd04301">
    <property type="entry name" value="NAT_SF"/>
    <property type="match status" value="1"/>
</dbReference>
<organism evidence="2 3">
    <name type="scientific">Paraclostridium benzoelyticum</name>
    <dbReference type="NCBI Taxonomy" id="1629550"/>
    <lineage>
        <taxon>Bacteria</taxon>
        <taxon>Bacillati</taxon>
        <taxon>Bacillota</taxon>
        <taxon>Clostridia</taxon>
        <taxon>Peptostreptococcales</taxon>
        <taxon>Peptostreptococcaceae</taxon>
        <taxon>Paraclostridium</taxon>
    </lineage>
</organism>
<keyword evidence="3" id="KW-1185">Reference proteome</keyword>
<dbReference type="SUPFAM" id="SSF55729">
    <property type="entry name" value="Acyl-CoA N-acyltransferases (Nat)"/>
    <property type="match status" value="1"/>
</dbReference>
<dbReference type="GO" id="GO:0016747">
    <property type="term" value="F:acyltransferase activity, transferring groups other than amino-acyl groups"/>
    <property type="evidence" value="ECO:0007669"/>
    <property type="project" value="InterPro"/>
</dbReference>
<dbReference type="Pfam" id="PF00583">
    <property type="entry name" value="Acetyltransf_1"/>
    <property type="match status" value="1"/>
</dbReference>
<accession>A0A0M3DHG7</accession>
<gene>
    <name evidence="2" type="ORF">VN21_11885</name>
</gene>
<dbReference type="PATRIC" id="fig|1629550.3.peg.1842"/>
<reference evidence="2 3" key="1">
    <citation type="submission" date="2015-04" db="EMBL/GenBank/DDBJ databases">
        <title>Microcin producing Clostridium sp. JC272T.</title>
        <authorList>
            <person name="Jyothsna T."/>
            <person name="Sasikala C."/>
            <person name="Ramana C."/>
        </authorList>
    </citation>
    <scope>NUCLEOTIDE SEQUENCE [LARGE SCALE GENOMIC DNA]</scope>
    <source>
        <strain evidence="2 3">JC272</strain>
    </source>
</reference>
<dbReference type="PROSITE" id="PS51186">
    <property type="entry name" value="GNAT"/>
    <property type="match status" value="1"/>
</dbReference>
<name>A0A0M3DHG7_9FIRM</name>
<protein>
    <recommendedName>
        <fullName evidence="1">N-acetyltransferase domain-containing protein</fullName>
    </recommendedName>
</protein>
<dbReference type="RefSeq" id="WP_046823474.1">
    <property type="nucleotide sequence ID" value="NZ_LBBT01000240.1"/>
</dbReference>
<sequence>MKYSIRNIDLESDKDFILESHCKINFKCESKWTVECGYDRYKSKWFSTDNPSKFLKALTKSLKESRALGLIVQDGVKKIGYCWVSFYDIKDYDISIAEINDILIIDSYKNKGIASFLIKHVEEQCKINGAKVLRSGTGINNLASIKLHEKLDFQTYRVEFEKVLL</sequence>
<dbReference type="Proteomes" id="UP000034407">
    <property type="component" value="Unassembled WGS sequence"/>
</dbReference>
<evidence type="ECO:0000313" key="2">
    <source>
        <dbReference type="EMBL" id="KKY00837.1"/>
    </source>
</evidence>
<dbReference type="AlphaFoldDB" id="A0A0M3DHG7"/>
<dbReference type="EMBL" id="LBBT01000240">
    <property type="protein sequence ID" value="KKY00837.1"/>
    <property type="molecule type" value="Genomic_DNA"/>
</dbReference>
<feature type="domain" description="N-acetyltransferase" evidence="1">
    <location>
        <begin position="24"/>
        <end position="165"/>
    </location>
</feature>
<comment type="caution">
    <text evidence="2">The sequence shown here is derived from an EMBL/GenBank/DDBJ whole genome shotgun (WGS) entry which is preliminary data.</text>
</comment>
<evidence type="ECO:0000313" key="3">
    <source>
        <dbReference type="Proteomes" id="UP000034407"/>
    </source>
</evidence>
<dbReference type="OrthoDB" id="9798006at2"/>